<proteinExistence type="predicted"/>
<evidence type="ECO:0000313" key="1">
    <source>
        <dbReference type="EMBL" id="MBC3917906.1"/>
    </source>
</evidence>
<reference evidence="1 2" key="1">
    <citation type="submission" date="2020-08" db="EMBL/GenBank/DDBJ databases">
        <title>Novel species isolated from subtropical streams in China.</title>
        <authorList>
            <person name="Lu H."/>
        </authorList>
    </citation>
    <scope>NUCLEOTIDE SEQUENCE [LARGE SCALE GENOMIC DNA]</scope>
    <source>
        <strain evidence="1 2">CY18W</strain>
    </source>
</reference>
<keyword evidence="2" id="KW-1185">Reference proteome</keyword>
<gene>
    <name evidence="1" type="ORF">H8L32_10510</name>
</gene>
<accession>A0ABR6ZPS7</accession>
<evidence type="ECO:0000313" key="2">
    <source>
        <dbReference type="Proteomes" id="UP000650424"/>
    </source>
</evidence>
<protein>
    <submittedName>
        <fullName evidence="1">Uncharacterized protein</fullName>
    </submittedName>
</protein>
<organism evidence="1 2">
    <name type="scientific">Undibacterium hunanense</name>
    <dbReference type="NCBI Taxonomy" id="2762292"/>
    <lineage>
        <taxon>Bacteria</taxon>
        <taxon>Pseudomonadati</taxon>
        <taxon>Pseudomonadota</taxon>
        <taxon>Betaproteobacteria</taxon>
        <taxon>Burkholderiales</taxon>
        <taxon>Oxalobacteraceae</taxon>
        <taxon>Undibacterium</taxon>
    </lineage>
</organism>
<name>A0ABR6ZPS7_9BURK</name>
<sequence length="58" mass="6675">MKFEKVPEYGTLGARNCHLASLYSYYFYKFIPLWGICGQNSAQAGMRHVKLRADQFPA</sequence>
<comment type="caution">
    <text evidence="1">The sequence shown here is derived from an EMBL/GenBank/DDBJ whole genome shotgun (WGS) entry which is preliminary data.</text>
</comment>
<dbReference type="RefSeq" id="WP_186947135.1">
    <property type="nucleotide sequence ID" value="NZ_JACOGF010000004.1"/>
</dbReference>
<dbReference type="Proteomes" id="UP000650424">
    <property type="component" value="Unassembled WGS sequence"/>
</dbReference>
<dbReference type="EMBL" id="JACOGF010000004">
    <property type="protein sequence ID" value="MBC3917906.1"/>
    <property type="molecule type" value="Genomic_DNA"/>
</dbReference>